<dbReference type="EMBL" id="JABFUD020000024">
    <property type="protein sequence ID" value="KAI5060660.1"/>
    <property type="molecule type" value="Genomic_DNA"/>
</dbReference>
<sequence>MSVSEADAKLKGLQQEVSANFDAFVDKFEACWGDFVAVTQATNAGYFKLERFLSCLHPYVHERVEYEDPSTYDEAVRVARAKSRKMKKKMEAGLLQSVITVASGPKPKQVDEHQEVKAPFFVDMNVIKACEVDARIEEVEEMPTKAQQVQRGIFRVPPGLLPQESKVVKVFKEEVSVLEPLKEESNSYHSSNNSLDTDATWETESMSSRYETYDIFHVDEVMNSGCESPTS</sequence>
<dbReference type="OrthoDB" id="2005400at2759"/>
<reference evidence="1" key="1">
    <citation type="submission" date="2021-01" db="EMBL/GenBank/DDBJ databases">
        <title>Adiantum capillus-veneris genome.</title>
        <authorList>
            <person name="Fang Y."/>
            <person name="Liao Q."/>
        </authorList>
    </citation>
    <scope>NUCLEOTIDE SEQUENCE</scope>
    <source>
        <strain evidence="1">H3</strain>
        <tissue evidence="1">Leaf</tissue>
    </source>
</reference>
<evidence type="ECO:0000313" key="2">
    <source>
        <dbReference type="Proteomes" id="UP000886520"/>
    </source>
</evidence>
<dbReference type="AlphaFoldDB" id="A0A9D4U409"/>
<comment type="caution">
    <text evidence="1">The sequence shown here is derived from an EMBL/GenBank/DDBJ whole genome shotgun (WGS) entry which is preliminary data.</text>
</comment>
<dbReference type="Proteomes" id="UP000886520">
    <property type="component" value="Chromosome 24"/>
</dbReference>
<evidence type="ECO:0000313" key="1">
    <source>
        <dbReference type="EMBL" id="KAI5060660.1"/>
    </source>
</evidence>
<accession>A0A9D4U409</accession>
<gene>
    <name evidence="1" type="ORF">GOP47_0025080</name>
</gene>
<name>A0A9D4U409_ADICA</name>
<organism evidence="1 2">
    <name type="scientific">Adiantum capillus-veneris</name>
    <name type="common">Maidenhair fern</name>
    <dbReference type="NCBI Taxonomy" id="13818"/>
    <lineage>
        <taxon>Eukaryota</taxon>
        <taxon>Viridiplantae</taxon>
        <taxon>Streptophyta</taxon>
        <taxon>Embryophyta</taxon>
        <taxon>Tracheophyta</taxon>
        <taxon>Polypodiopsida</taxon>
        <taxon>Polypodiidae</taxon>
        <taxon>Polypodiales</taxon>
        <taxon>Pteridineae</taxon>
        <taxon>Pteridaceae</taxon>
        <taxon>Vittarioideae</taxon>
        <taxon>Adiantum</taxon>
    </lineage>
</organism>
<proteinExistence type="predicted"/>
<keyword evidence="2" id="KW-1185">Reference proteome</keyword>
<protein>
    <submittedName>
        <fullName evidence="1">Uncharacterized protein</fullName>
    </submittedName>
</protein>